<name>A0A848HMJ2_9BURK</name>
<dbReference type="InterPro" id="IPR003594">
    <property type="entry name" value="HATPase_dom"/>
</dbReference>
<evidence type="ECO:0000256" key="5">
    <source>
        <dbReference type="ARBA" id="ARBA00022777"/>
    </source>
</evidence>
<dbReference type="PROSITE" id="PS50109">
    <property type="entry name" value="HIS_KIN"/>
    <property type="match status" value="1"/>
</dbReference>
<dbReference type="EMBL" id="JABBGG010000002">
    <property type="protein sequence ID" value="NML60493.1"/>
    <property type="molecule type" value="Genomic_DNA"/>
</dbReference>
<dbReference type="PANTHER" id="PTHR43065">
    <property type="entry name" value="SENSOR HISTIDINE KINASE"/>
    <property type="match status" value="1"/>
</dbReference>
<evidence type="ECO:0000256" key="4">
    <source>
        <dbReference type="ARBA" id="ARBA00022741"/>
    </source>
</evidence>
<gene>
    <name evidence="9" type="ORF">HHL21_05190</name>
</gene>
<sequence length="407" mass="42946">MDSDPRPKRLVYGGALLLAMAAWGAGSAPTDSARLGASAVAATVAIMLFRRGLAAAEQLPPLEVAVGLPPDQAMLATRALGLESQLEHAPIALFRILPSRLDAVEPVNASARRLLAPGRASDVPAVHRALAELAVGQRRVIDFDTERGTERALATANAMTVDGEPQRLVALMPMEDELEAEAMQAWQKLVHVLTHEIMNSLTPVASLSQTSRELLRGASASLPADIAGDLDIALDAISRRADSLTQFVSGYRTLASVPEARPQRIAVSRMFAGLSALVGPAWQARGGRAIFVVEPDSLELMADPGQLEQALVNLIKNAAEASAGQAVPEVRISARLARGGRLHIAVSDNGPGVPDDLIAAIFTPFFSTREKGSGIGLAMVRQLVHRNGGAVRYARSLGGGARFIITF</sequence>
<keyword evidence="6 9" id="KW-0067">ATP-binding</keyword>
<evidence type="ECO:0000313" key="9">
    <source>
        <dbReference type="EMBL" id="NML60493.1"/>
    </source>
</evidence>
<feature type="domain" description="Histidine kinase" evidence="8">
    <location>
        <begin position="192"/>
        <end position="407"/>
    </location>
</feature>
<dbReference type="GO" id="GO:0004673">
    <property type="term" value="F:protein histidine kinase activity"/>
    <property type="evidence" value="ECO:0007669"/>
    <property type="project" value="UniProtKB-EC"/>
</dbReference>
<evidence type="ECO:0000256" key="3">
    <source>
        <dbReference type="ARBA" id="ARBA00022679"/>
    </source>
</evidence>
<keyword evidence="4" id="KW-0547">Nucleotide-binding</keyword>
<keyword evidence="3" id="KW-0808">Transferase</keyword>
<dbReference type="Proteomes" id="UP000583752">
    <property type="component" value="Unassembled WGS sequence"/>
</dbReference>
<evidence type="ECO:0000256" key="1">
    <source>
        <dbReference type="ARBA" id="ARBA00000085"/>
    </source>
</evidence>
<dbReference type="Pfam" id="PF02518">
    <property type="entry name" value="HATPase_c"/>
    <property type="match status" value="1"/>
</dbReference>
<dbReference type="PRINTS" id="PR00344">
    <property type="entry name" value="BCTRLSENSOR"/>
</dbReference>
<keyword evidence="5" id="KW-0418">Kinase</keyword>
<dbReference type="PANTHER" id="PTHR43065:SF46">
    <property type="entry name" value="C4-DICARBOXYLATE TRANSPORT SENSOR PROTEIN DCTB"/>
    <property type="match status" value="1"/>
</dbReference>
<dbReference type="EC" id="2.7.13.3" evidence="2"/>
<dbReference type="SUPFAM" id="SSF55874">
    <property type="entry name" value="ATPase domain of HSP90 chaperone/DNA topoisomerase II/histidine kinase"/>
    <property type="match status" value="1"/>
</dbReference>
<proteinExistence type="predicted"/>
<dbReference type="AlphaFoldDB" id="A0A848HMJ2"/>
<organism evidence="9 10">
    <name type="scientific">Massilia polaris</name>
    <dbReference type="NCBI Taxonomy" id="2728846"/>
    <lineage>
        <taxon>Bacteria</taxon>
        <taxon>Pseudomonadati</taxon>
        <taxon>Pseudomonadota</taxon>
        <taxon>Betaproteobacteria</taxon>
        <taxon>Burkholderiales</taxon>
        <taxon>Oxalobacteraceae</taxon>
        <taxon>Telluria group</taxon>
        <taxon>Massilia</taxon>
    </lineage>
</organism>
<dbReference type="InterPro" id="IPR004358">
    <property type="entry name" value="Sig_transdc_His_kin-like_C"/>
</dbReference>
<dbReference type="RefSeq" id="WP_169464185.1">
    <property type="nucleotide sequence ID" value="NZ_JABBGG010000002.1"/>
</dbReference>
<keyword evidence="10" id="KW-1185">Reference proteome</keyword>
<dbReference type="InterPro" id="IPR036890">
    <property type="entry name" value="HATPase_C_sf"/>
</dbReference>
<evidence type="ECO:0000313" key="10">
    <source>
        <dbReference type="Proteomes" id="UP000583752"/>
    </source>
</evidence>
<dbReference type="GO" id="GO:0000160">
    <property type="term" value="P:phosphorelay signal transduction system"/>
    <property type="evidence" value="ECO:0007669"/>
    <property type="project" value="UniProtKB-KW"/>
</dbReference>
<dbReference type="Gene3D" id="3.30.565.10">
    <property type="entry name" value="Histidine kinase-like ATPase, C-terminal domain"/>
    <property type="match status" value="1"/>
</dbReference>
<dbReference type="InterPro" id="IPR005467">
    <property type="entry name" value="His_kinase_dom"/>
</dbReference>
<dbReference type="GO" id="GO:0005524">
    <property type="term" value="F:ATP binding"/>
    <property type="evidence" value="ECO:0007669"/>
    <property type="project" value="UniProtKB-KW"/>
</dbReference>
<comment type="caution">
    <text evidence="9">The sequence shown here is derived from an EMBL/GenBank/DDBJ whole genome shotgun (WGS) entry which is preliminary data.</text>
</comment>
<evidence type="ECO:0000259" key="8">
    <source>
        <dbReference type="PROSITE" id="PS50109"/>
    </source>
</evidence>
<protein>
    <recommendedName>
        <fullName evidence="2">histidine kinase</fullName>
        <ecNumber evidence="2">2.7.13.3</ecNumber>
    </recommendedName>
</protein>
<evidence type="ECO:0000256" key="2">
    <source>
        <dbReference type="ARBA" id="ARBA00012438"/>
    </source>
</evidence>
<evidence type="ECO:0000256" key="6">
    <source>
        <dbReference type="ARBA" id="ARBA00022840"/>
    </source>
</evidence>
<keyword evidence="7" id="KW-0902">Two-component regulatory system</keyword>
<evidence type="ECO:0000256" key="7">
    <source>
        <dbReference type="ARBA" id="ARBA00023012"/>
    </source>
</evidence>
<comment type="catalytic activity">
    <reaction evidence="1">
        <text>ATP + protein L-histidine = ADP + protein N-phospho-L-histidine.</text>
        <dbReference type="EC" id="2.7.13.3"/>
    </reaction>
</comment>
<dbReference type="SMART" id="SM00387">
    <property type="entry name" value="HATPase_c"/>
    <property type="match status" value="1"/>
</dbReference>
<reference evidence="9 10" key="1">
    <citation type="submission" date="2020-04" db="EMBL/GenBank/DDBJ databases">
        <title>Massilia sp. RP-1-19 isolated from soil.</title>
        <authorList>
            <person name="Dahal R.H."/>
        </authorList>
    </citation>
    <scope>NUCLEOTIDE SEQUENCE [LARGE SCALE GENOMIC DNA]</scope>
    <source>
        <strain evidence="9 10">RP-1-19</strain>
    </source>
</reference>
<accession>A0A848HMJ2</accession>